<keyword evidence="2" id="KW-0547">Nucleotide-binding</keyword>
<dbReference type="AlphaFoldDB" id="A0A5A7PGI6"/>
<evidence type="ECO:0000256" key="1">
    <source>
        <dbReference type="SAM" id="MobiDB-lite"/>
    </source>
</evidence>
<accession>A0A5A7PGI6</accession>
<feature type="compositionally biased region" description="Basic and acidic residues" evidence="1">
    <location>
        <begin position="97"/>
        <end position="108"/>
    </location>
</feature>
<comment type="caution">
    <text evidence="2">The sequence shown here is derived from an EMBL/GenBank/DDBJ whole genome shotgun (WGS) entry which is preliminary data.</text>
</comment>
<dbReference type="Proteomes" id="UP000325081">
    <property type="component" value="Unassembled WGS sequence"/>
</dbReference>
<name>A0A5A7PGI6_STRAF</name>
<keyword evidence="2" id="KW-0067">ATP-binding</keyword>
<evidence type="ECO:0000313" key="2">
    <source>
        <dbReference type="EMBL" id="GER31993.1"/>
    </source>
</evidence>
<feature type="region of interest" description="Disordered" evidence="1">
    <location>
        <begin position="28"/>
        <end position="171"/>
    </location>
</feature>
<proteinExistence type="predicted"/>
<keyword evidence="2" id="KW-0378">Hydrolase</keyword>
<gene>
    <name evidence="2" type="ORF">STAS_08044</name>
</gene>
<reference evidence="3" key="1">
    <citation type="journal article" date="2019" name="Curr. Biol.">
        <title>Genome Sequence of Striga asiatica Provides Insight into the Evolution of Plant Parasitism.</title>
        <authorList>
            <person name="Yoshida S."/>
            <person name="Kim S."/>
            <person name="Wafula E.K."/>
            <person name="Tanskanen J."/>
            <person name="Kim Y.M."/>
            <person name="Honaas L."/>
            <person name="Yang Z."/>
            <person name="Spallek T."/>
            <person name="Conn C.E."/>
            <person name="Ichihashi Y."/>
            <person name="Cheong K."/>
            <person name="Cui S."/>
            <person name="Der J.P."/>
            <person name="Gundlach H."/>
            <person name="Jiao Y."/>
            <person name="Hori C."/>
            <person name="Ishida J.K."/>
            <person name="Kasahara H."/>
            <person name="Kiba T."/>
            <person name="Kim M.S."/>
            <person name="Koo N."/>
            <person name="Laohavisit A."/>
            <person name="Lee Y.H."/>
            <person name="Lumba S."/>
            <person name="McCourt P."/>
            <person name="Mortimer J.C."/>
            <person name="Mutuku J.M."/>
            <person name="Nomura T."/>
            <person name="Sasaki-Sekimoto Y."/>
            <person name="Seto Y."/>
            <person name="Wang Y."/>
            <person name="Wakatake T."/>
            <person name="Sakakibara H."/>
            <person name="Demura T."/>
            <person name="Yamaguchi S."/>
            <person name="Yoneyama K."/>
            <person name="Manabe R.I."/>
            <person name="Nelson D.C."/>
            <person name="Schulman A.H."/>
            <person name="Timko M.P."/>
            <person name="dePamphilis C.W."/>
            <person name="Choi D."/>
            <person name="Shirasu K."/>
        </authorList>
    </citation>
    <scope>NUCLEOTIDE SEQUENCE [LARGE SCALE GENOMIC DNA]</scope>
    <source>
        <strain evidence="3">cv. UVA1</strain>
    </source>
</reference>
<keyword evidence="3" id="KW-1185">Reference proteome</keyword>
<sequence length="171" mass="19655">MRIDSIFRSTVVLWSILTLPIRPKSLLAPPKARQQREAPDEEQAHCSSTSSRHFDKWLTRAGQAKQRPCPKEPPMNRTENRPKEPPLNRTENLQTETARHQTDHDYRNHQRRPQPPPSDPSVSAPETTRIQRNTQSLASDLTTTRGGQEQQLQALCTTTRSQRTPPWTPRV</sequence>
<organism evidence="2 3">
    <name type="scientific">Striga asiatica</name>
    <name type="common">Asiatic witchweed</name>
    <name type="synonym">Buchnera asiatica</name>
    <dbReference type="NCBI Taxonomy" id="4170"/>
    <lineage>
        <taxon>Eukaryota</taxon>
        <taxon>Viridiplantae</taxon>
        <taxon>Streptophyta</taxon>
        <taxon>Embryophyta</taxon>
        <taxon>Tracheophyta</taxon>
        <taxon>Spermatophyta</taxon>
        <taxon>Magnoliopsida</taxon>
        <taxon>eudicotyledons</taxon>
        <taxon>Gunneridae</taxon>
        <taxon>Pentapetalae</taxon>
        <taxon>asterids</taxon>
        <taxon>lamiids</taxon>
        <taxon>Lamiales</taxon>
        <taxon>Orobanchaceae</taxon>
        <taxon>Buchnereae</taxon>
        <taxon>Striga</taxon>
    </lineage>
</organism>
<dbReference type="GO" id="GO:0004386">
    <property type="term" value="F:helicase activity"/>
    <property type="evidence" value="ECO:0007669"/>
    <property type="project" value="UniProtKB-KW"/>
</dbReference>
<dbReference type="EMBL" id="BKCP01004528">
    <property type="protein sequence ID" value="GER31993.1"/>
    <property type="molecule type" value="Genomic_DNA"/>
</dbReference>
<protein>
    <submittedName>
        <fullName evidence="2">Regulator of telomere elongation helicase 1</fullName>
    </submittedName>
</protein>
<keyword evidence="2" id="KW-0347">Helicase</keyword>
<feature type="compositionally biased region" description="Basic and acidic residues" evidence="1">
    <location>
        <begin position="34"/>
        <end position="44"/>
    </location>
</feature>
<feature type="compositionally biased region" description="Polar residues" evidence="1">
    <location>
        <begin position="126"/>
        <end position="165"/>
    </location>
</feature>
<evidence type="ECO:0000313" key="3">
    <source>
        <dbReference type="Proteomes" id="UP000325081"/>
    </source>
</evidence>